<accession>H7EKB1</accession>
<dbReference type="InterPro" id="IPR012280">
    <property type="entry name" value="Semialdhyde_DH_dimer_dom"/>
</dbReference>
<dbReference type="RefSeq" id="WP_002703977.1">
    <property type="nucleotide sequence ID" value="NZ_AGRW01000044.1"/>
</dbReference>
<evidence type="ECO:0000256" key="10">
    <source>
        <dbReference type="ARBA" id="ARBA00023002"/>
    </source>
</evidence>
<comment type="pathway">
    <text evidence="3">Amino-acid biosynthesis; L-threonine biosynthesis; L-threonine from L-aspartate: step 2/5.</text>
</comment>
<evidence type="ECO:0000256" key="7">
    <source>
        <dbReference type="ARBA" id="ARBA00022697"/>
    </source>
</evidence>
<evidence type="ECO:0000256" key="8">
    <source>
        <dbReference type="ARBA" id="ARBA00022857"/>
    </source>
</evidence>
<evidence type="ECO:0000313" key="16">
    <source>
        <dbReference type="Proteomes" id="UP000003571"/>
    </source>
</evidence>
<dbReference type="CDD" id="cd02315">
    <property type="entry name" value="ScASADH_like_N"/>
    <property type="match status" value="1"/>
</dbReference>
<dbReference type="PANTHER" id="PTHR46718:SF1">
    <property type="entry name" value="ASPARTATE-SEMIALDEHYDE DEHYDROGENASE"/>
    <property type="match status" value="1"/>
</dbReference>
<evidence type="ECO:0000256" key="1">
    <source>
        <dbReference type="ARBA" id="ARBA00002492"/>
    </source>
</evidence>
<keyword evidence="11" id="KW-0457">Lysine biosynthesis</keyword>
<dbReference type="SUPFAM" id="SSF55347">
    <property type="entry name" value="Glyceraldehyde-3-phosphate dehydrogenase-like, C-terminal domain"/>
    <property type="match status" value="1"/>
</dbReference>
<evidence type="ECO:0000256" key="4">
    <source>
        <dbReference type="ARBA" id="ARBA00010584"/>
    </source>
</evidence>
<name>H7EKB1_9SPIR</name>
<dbReference type="PROSITE" id="PS01103">
    <property type="entry name" value="ASD"/>
    <property type="match status" value="1"/>
</dbReference>
<dbReference type="GO" id="GO:0019877">
    <property type="term" value="P:diaminopimelate biosynthetic process"/>
    <property type="evidence" value="ECO:0007669"/>
    <property type="project" value="UniProtKB-KW"/>
</dbReference>
<dbReference type="GO" id="GO:0046983">
    <property type="term" value="F:protein dimerization activity"/>
    <property type="evidence" value="ECO:0007669"/>
    <property type="project" value="InterPro"/>
</dbReference>
<dbReference type="Proteomes" id="UP000003571">
    <property type="component" value="Unassembled WGS sequence"/>
</dbReference>
<dbReference type="InterPro" id="IPR036291">
    <property type="entry name" value="NAD(P)-bd_dom_sf"/>
</dbReference>
<dbReference type="eggNOG" id="COG0136">
    <property type="taxonomic scope" value="Bacteria"/>
</dbReference>
<dbReference type="Gene3D" id="3.30.360.10">
    <property type="entry name" value="Dihydrodipicolinate Reductase, domain 2"/>
    <property type="match status" value="1"/>
</dbReference>
<dbReference type="GO" id="GO:0050661">
    <property type="term" value="F:NADP binding"/>
    <property type="evidence" value="ECO:0007669"/>
    <property type="project" value="InterPro"/>
</dbReference>
<dbReference type="CDD" id="cd18130">
    <property type="entry name" value="ASADH_C_arch_fung_like"/>
    <property type="match status" value="1"/>
</dbReference>
<evidence type="ECO:0000256" key="13">
    <source>
        <dbReference type="PIRSR" id="PIRSR000148-1"/>
    </source>
</evidence>
<protein>
    <recommendedName>
        <fullName evidence="5">aspartate-semialdehyde dehydrogenase</fullName>
        <ecNumber evidence="5">1.2.1.11</ecNumber>
    </recommendedName>
</protein>
<dbReference type="Pfam" id="PF02774">
    <property type="entry name" value="Semialdhyde_dhC"/>
    <property type="match status" value="1"/>
</dbReference>
<evidence type="ECO:0000256" key="5">
    <source>
        <dbReference type="ARBA" id="ARBA00013120"/>
    </source>
</evidence>
<keyword evidence="16" id="KW-1185">Reference proteome</keyword>
<keyword evidence="12" id="KW-0486">Methionine biosynthesis</keyword>
<dbReference type="InterPro" id="IPR005676">
    <property type="entry name" value="Asp_semi-ald_DH_pep-lack"/>
</dbReference>
<evidence type="ECO:0000256" key="11">
    <source>
        <dbReference type="ARBA" id="ARBA00023154"/>
    </source>
</evidence>
<dbReference type="EC" id="1.2.1.11" evidence="5"/>
<dbReference type="GO" id="GO:0004073">
    <property type="term" value="F:aspartate-semialdehyde dehydrogenase activity"/>
    <property type="evidence" value="ECO:0007669"/>
    <property type="project" value="UniProtKB-EC"/>
</dbReference>
<feature type="active site" description="Proton acceptor" evidence="13">
    <location>
        <position position="253"/>
    </location>
</feature>
<dbReference type="SMART" id="SM00859">
    <property type="entry name" value="Semialdhyde_dh"/>
    <property type="match status" value="1"/>
</dbReference>
<keyword evidence="7" id="KW-0791">Threonine biosynthesis</keyword>
<dbReference type="NCBIfam" id="NF006416">
    <property type="entry name" value="PRK08664.1"/>
    <property type="match status" value="1"/>
</dbReference>
<dbReference type="SUPFAM" id="SSF51735">
    <property type="entry name" value="NAD(P)-binding Rossmann-fold domains"/>
    <property type="match status" value="1"/>
</dbReference>
<dbReference type="OrthoDB" id="9805684at2"/>
<keyword evidence="6" id="KW-0028">Amino-acid biosynthesis</keyword>
<dbReference type="PATRIC" id="fig|907348.3.peg.1324"/>
<proteinExistence type="inferred from homology"/>
<comment type="function">
    <text evidence="1">Catalyzes the NADPH-dependent formation of L-aspartate-semialdehyde (L-ASA) by the reductive dephosphorylation of L-aspartyl-4-phosphate.</text>
</comment>
<dbReference type="InterPro" id="IPR000319">
    <property type="entry name" value="Asp-semialdehyde_DH_CS"/>
</dbReference>
<dbReference type="Pfam" id="PF01118">
    <property type="entry name" value="Semialdhyde_dh"/>
    <property type="match status" value="1"/>
</dbReference>
<reference evidence="15 16" key="1">
    <citation type="submission" date="2011-09" db="EMBL/GenBank/DDBJ databases">
        <title>The draft genome of Treponema saccharophilum DSM 2985.</title>
        <authorList>
            <consortium name="US DOE Joint Genome Institute (JGI-PGF)"/>
            <person name="Lucas S."/>
            <person name="Copeland A."/>
            <person name="Lapidus A."/>
            <person name="Glavina del Rio T."/>
            <person name="Dalin E."/>
            <person name="Tice H."/>
            <person name="Bruce D."/>
            <person name="Goodwin L."/>
            <person name="Pitluck S."/>
            <person name="Peters L."/>
            <person name="Kyrpides N."/>
            <person name="Mavromatis K."/>
            <person name="Ivanova N."/>
            <person name="Markowitz V."/>
            <person name="Cheng J.-F."/>
            <person name="Hugenholtz P."/>
            <person name="Woyke T."/>
            <person name="Wu D."/>
            <person name="Gronow S."/>
            <person name="Wellnitz S."/>
            <person name="Brambilla E."/>
            <person name="Klenk H.-P."/>
            <person name="Eisen J.A."/>
        </authorList>
    </citation>
    <scope>NUCLEOTIDE SEQUENCE [LARGE SCALE GENOMIC DNA]</scope>
    <source>
        <strain evidence="15 16">DSM 2985</strain>
    </source>
</reference>
<dbReference type="GO" id="GO:0009089">
    <property type="term" value="P:lysine biosynthetic process via diaminopimelate"/>
    <property type="evidence" value="ECO:0007669"/>
    <property type="project" value="UniProtKB-UniPathway"/>
</dbReference>
<dbReference type="STRING" id="907348.TresaDRAFT_1750"/>
<feature type="domain" description="Semialdehyde dehydrogenase NAD-binding" evidence="14">
    <location>
        <begin position="6"/>
        <end position="138"/>
    </location>
</feature>
<dbReference type="PANTHER" id="PTHR46718">
    <property type="entry name" value="ASPARTATE-SEMIALDEHYDE DEHYDROGENASE"/>
    <property type="match status" value="1"/>
</dbReference>
<keyword evidence="8" id="KW-0521">NADP</keyword>
<dbReference type="UniPathway" id="UPA00051">
    <property type="reaction ID" value="UER00464"/>
</dbReference>
<evidence type="ECO:0000259" key="14">
    <source>
        <dbReference type="SMART" id="SM00859"/>
    </source>
</evidence>
<dbReference type="EMBL" id="AGRW01000044">
    <property type="protein sequence ID" value="EIC01998.1"/>
    <property type="molecule type" value="Genomic_DNA"/>
</dbReference>
<dbReference type="InterPro" id="IPR000534">
    <property type="entry name" value="Semialdehyde_DH_NAD-bd"/>
</dbReference>
<dbReference type="InterPro" id="IPR051823">
    <property type="entry name" value="ASADH-related"/>
</dbReference>
<keyword evidence="10 15" id="KW-0560">Oxidoreductase</keyword>
<dbReference type="UniPathway" id="UPA00050">
    <property type="reaction ID" value="UER00463"/>
</dbReference>
<evidence type="ECO:0000256" key="3">
    <source>
        <dbReference type="ARBA" id="ARBA00005097"/>
    </source>
</evidence>
<dbReference type="FunFam" id="3.30.360.10:FF:000016">
    <property type="entry name" value="Probable aspartate-semialdehyde dehydrogenase"/>
    <property type="match status" value="1"/>
</dbReference>
<dbReference type="PIRSF" id="PIRSF000148">
    <property type="entry name" value="ASA_dh"/>
    <property type="match status" value="1"/>
</dbReference>
<comment type="similarity">
    <text evidence="4">Belongs to the aspartate-semialdehyde dehydrogenase family.</text>
</comment>
<gene>
    <name evidence="15" type="ORF">TresaDRAFT_1750</name>
</gene>
<dbReference type="UniPathway" id="UPA00034">
    <property type="reaction ID" value="UER00016"/>
</dbReference>
<evidence type="ECO:0000256" key="2">
    <source>
        <dbReference type="ARBA" id="ARBA00005021"/>
    </source>
</evidence>
<dbReference type="Gene3D" id="3.40.50.720">
    <property type="entry name" value="NAD(P)-binding Rossmann-like Domain"/>
    <property type="match status" value="1"/>
</dbReference>
<organism evidence="15 16">
    <name type="scientific">Treponema saccharophilum DSM 2985</name>
    <dbReference type="NCBI Taxonomy" id="907348"/>
    <lineage>
        <taxon>Bacteria</taxon>
        <taxon>Pseudomonadati</taxon>
        <taxon>Spirochaetota</taxon>
        <taxon>Spirochaetia</taxon>
        <taxon>Spirochaetales</taxon>
        <taxon>Treponemataceae</taxon>
        <taxon>Treponema</taxon>
    </lineage>
</organism>
<evidence type="ECO:0000313" key="15">
    <source>
        <dbReference type="EMBL" id="EIC01998.1"/>
    </source>
</evidence>
<keyword evidence="9" id="KW-0220">Diaminopimelate biosynthesis</keyword>
<dbReference type="AlphaFoldDB" id="H7EKB1"/>
<dbReference type="GO" id="GO:0051287">
    <property type="term" value="F:NAD binding"/>
    <property type="evidence" value="ECO:0007669"/>
    <property type="project" value="InterPro"/>
</dbReference>
<sequence length="367" mass="40269">MSDKINVGVLGATGMVGQRYIKLLENHPWFEVTYVAASPRSAGKKYKDAVANRWLIGADIPAAVADLTVEDANDAKKALGKCKFVFSALEMGKDEIKALEAAYAAEGIPVVSNASANRWTEDVPMLIPEINYSHLDVIAEQKKHHGWDKGFVAVKPNCSLQTYMMPLYALQKAGYPVKRMIVTTLQAVSGAGYPGVPSFDMIDNIVPYIGGEEEKTEKECLKILGSVKDGKIENASLPVVSSTCTRVPVIDGHTASVNLEFDLPEDKKPSLDEILRVWREFTSLPQELNLPSAPVHPIVYREEDNRPQPNRDRDTEKGMACVLGRLRKCNVFDVKFVALSHNTKRGAALGGILNAELLKAKGFFDAL</sequence>
<evidence type="ECO:0000256" key="6">
    <source>
        <dbReference type="ARBA" id="ARBA00022605"/>
    </source>
</evidence>
<comment type="pathway">
    <text evidence="2">Amino-acid biosynthesis; L-methionine biosynthesis via de novo pathway; L-homoserine from L-aspartate: step 2/3.</text>
</comment>
<comment type="caution">
    <text evidence="15">The sequence shown here is derived from an EMBL/GenBank/DDBJ whole genome shotgun (WGS) entry which is preliminary data.</text>
</comment>
<evidence type="ECO:0000256" key="12">
    <source>
        <dbReference type="ARBA" id="ARBA00023167"/>
    </source>
</evidence>
<feature type="active site" description="Acyl-thioester intermediate" evidence="13">
    <location>
        <position position="158"/>
    </location>
</feature>
<dbReference type="GO" id="GO:0009086">
    <property type="term" value="P:methionine biosynthetic process"/>
    <property type="evidence" value="ECO:0007669"/>
    <property type="project" value="UniProtKB-KW"/>
</dbReference>
<evidence type="ECO:0000256" key="9">
    <source>
        <dbReference type="ARBA" id="ARBA00022915"/>
    </source>
</evidence>
<dbReference type="NCBIfam" id="TIGR00978">
    <property type="entry name" value="asd_EA"/>
    <property type="match status" value="1"/>
</dbReference>
<dbReference type="GO" id="GO:0009088">
    <property type="term" value="P:threonine biosynthetic process"/>
    <property type="evidence" value="ECO:0007669"/>
    <property type="project" value="UniProtKB-UniPathway"/>
</dbReference>